<comment type="similarity">
    <text evidence="2 6">Belongs to the peroxisomal membrane protein PXMP2/4 family.</text>
</comment>
<evidence type="ECO:0000256" key="6">
    <source>
        <dbReference type="RuleBase" id="RU363053"/>
    </source>
</evidence>
<dbReference type="OrthoDB" id="10267969at2759"/>
<dbReference type="RefSeq" id="XP_009048589.1">
    <property type="nucleotide sequence ID" value="XM_009050341.1"/>
</dbReference>
<protein>
    <recommendedName>
        <fullName evidence="9">Mpv17-like protein 2</fullName>
    </recommendedName>
</protein>
<comment type="subcellular location">
    <subcellularLocation>
        <location evidence="1">Membrane</location>
        <topology evidence="1">Multi-pass membrane protein</topology>
    </subcellularLocation>
</comment>
<evidence type="ECO:0000313" key="7">
    <source>
        <dbReference type="EMBL" id="ESP00470.1"/>
    </source>
</evidence>
<dbReference type="STRING" id="225164.V4CES4"/>
<dbReference type="GO" id="GO:0061668">
    <property type="term" value="P:mitochondrial ribosome assembly"/>
    <property type="evidence" value="ECO:0007669"/>
    <property type="project" value="TreeGrafter"/>
</dbReference>
<evidence type="ECO:0000256" key="2">
    <source>
        <dbReference type="ARBA" id="ARBA00006824"/>
    </source>
</evidence>
<evidence type="ECO:0000256" key="5">
    <source>
        <dbReference type="ARBA" id="ARBA00023136"/>
    </source>
</evidence>
<keyword evidence="8" id="KW-1185">Reference proteome</keyword>
<accession>V4CES4</accession>
<dbReference type="InterPro" id="IPR007248">
    <property type="entry name" value="Mpv17_PMP22"/>
</dbReference>
<dbReference type="GeneID" id="20230866"/>
<dbReference type="EMBL" id="KB200701">
    <property type="protein sequence ID" value="ESP00470.1"/>
    <property type="molecule type" value="Genomic_DNA"/>
</dbReference>
<feature type="transmembrane region" description="Helical" evidence="6">
    <location>
        <begin position="15"/>
        <end position="35"/>
    </location>
</feature>
<gene>
    <name evidence="7" type="ORF">LOTGIDRAFT_112617</name>
</gene>
<evidence type="ECO:0000256" key="4">
    <source>
        <dbReference type="ARBA" id="ARBA00022989"/>
    </source>
</evidence>
<sequence length="199" mass="22981">MSNVKAFVKKLFSKHLLVTNTVTCGALLTIGDLIVQSIEKRNKKTKKPRETSSFLANIDWERSGRMCLIGTVFGPVNHLFYKYLDKHFVGKSLKVVMKKMAVDQFVAAPIFTSLFIYSDCILEGKSTAITQEEWKEKFPVIFLGDCVFWPPVQFVNFYFFPPKYRVLYVASVTLVWNTYLSFVKHNVSFLLKFTINLSY</sequence>
<proteinExistence type="inferred from homology"/>
<keyword evidence="5 6" id="KW-0472">Membrane</keyword>
<keyword evidence="4 6" id="KW-1133">Transmembrane helix</keyword>
<dbReference type="Pfam" id="PF04117">
    <property type="entry name" value="Mpv17_PMP22"/>
    <property type="match status" value="1"/>
</dbReference>
<dbReference type="CTD" id="20230866"/>
<dbReference type="GO" id="GO:0005739">
    <property type="term" value="C:mitochondrion"/>
    <property type="evidence" value="ECO:0007669"/>
    <property type="project" value="TreeGrafter"/>
</dbReference>
<dbReference type="OMA" id="CAPTMIG"/>
<dbReference type="KEGG" id="lgi:LOTGIDRAFT_112617"/>
<evidence type="ECO:0000256" key="1">
    <source>
        <dbReference type="ARBA" id="ARBA00004141"/>
    </source>
</evidence>
<dbReference type="GO" id="GO:0016020">
    <property type="term" value="C:membrane"/>
    <property type="evidence" value="ECO:0007669"/>
    <property type="project" value="UniProtKB-SubCell"/>
</dbReference>
<name>V4CES4_LOTGI</name>
<evidence type="ECO:0000256" key="3">
    <source>
        <dbReference type="ARBA" id="ARBA00022692"/>
    </source>
</evidence>
<dbReference type="HOGENOM" id="CLU_049109_4_1_1"/>
<reference evidence="7 8" key="1">
    <citation type="journal article" date="2013" name="Nature">
        <title>Insights into bilaterian evolution from three spiralian genomes.</title>
        <authorList>
            <person name="Simakov O."/>
            <person name="Marletaz F."/>
            <person name="Cho S.J."/>
            <person name="Edsinger-Gonzales E."/>
            <person name="Havlak P."/>
            <person name="Hellsten U."/>
            <person name="Kuo D.H."/>
            <person name="Larsson T."/>
            <person name="Lv J."/>
            <person name="Arendt D."/>
            <person name="Savage R."/>
            <person name="Osoegawa K."/>
            <person name="de Jong P."/>
            <person name="Grimwood J."/>
            <person name="Chapman J.A."/>
            <person name="Shapiro H."/>
            <person name="Aerts A."/>
            <person name="Otillar R.P."/>
            <person name="Terry A.Y."/>
            <person name="Boore J.L."/>
            <person name="Grigoriev I.V."/>
            <person name="Lindberg D.R."/>
            <person name="Seaver E.C."/>
            <person name="Weisblat D.A."/>
            <person name="Putnam N.H."/>
            <person name="Rokhsar D.S."/>
        </authorList>
    </citation>
    <scope>NUCLEOTIDE SEQUENCE [LARGE SCALE GENOMIC DNA]</scope>
</reference>
<evidence type="ECO:0000313" key="8">
    <source>
        <dbReference type="Proteomes" id="UP000030746"/>
    </source>
</evidence>
<evidence type="ECO:0008006" key="9">
    <source>
        <dbReference type="Google" id="ProtNLM"/>
    </source>
</evidence>
<dbReference type="PANTHER" id="PTHR11266:SF8">
    <property type="entry name" value="MPV17-LIKE PROTEIN 2"/>
    <property type="match status" value="1"/>
</dbReference>
<dbReference type="AlphaFoldDB" id="V4CES4"/>
<dbReference type="Proteomes" id="UP000030746">
    <property type="component" value="Unassembled WGS sequence"/>
</dbReference>
<organism evidence="7 8">
    <name type="scientific">Lottia gigantea</name>
    <name type="common">Giant owl limpet</name>
    <dbReference type="NCBI Taxonomy" id="225164"/>
    <lineage>
        <taxon>Eukaryota</taxon>
        <taxon>Metazoa</taxon>
        <taxon>Spiralia</taxon>
        <taxon>Lophotrochozoa</taxon>
        <taxon>Mollusca</taxon>
        <taxon>Gastropoda</taxon>
        <taxon>Patellogastropoda</taxon>
        <taxon>Lottioidea</taxon>
        <taxon>Lottiidae</taxon>
        <taxon>Lottia</taxon>
    </lineage>
</organism>
<dbReference type="PANTHER" id="PTHR11266">
    <property type="entry name" value="PEROXISOMAL MEMBRANE PROTEIN 2, PXMP2 MPV17"/>
    <property type="match status" value="1"/>
</dbReference>
<keyword evidence="3 6" id="KW-0812">Transmembrane</keyword>
<feature type="transmembrane region" description="Helical" evidence="6">
    <location>
        <begin position="166"/>
        <end position="183"/>
    </location>
</feature>